<feature type="repeat" description="Filamin" evidence="3">
    <location>
        <begin position="771"/>
        <end position="871"/>
    </location>
</feature>
<feature type="repeat" description="Filamin" evidence="3">
    <location>
        <begin position="1883"/>
        <end position="1968"/>
    </location>
</feature>
<name>A0A0N5BRG9_STREA</name>
<dbReference type="SMART" id="SM00557">
    <property type="entry name" value="IG_FLMN"/>
    <property type="match status" value="13"/>
</dbReference>
<feature type="repeat" description="Filamin" evidence="3">
    <location>
        <begin position="573"/>
        <end position="666"/>
    </location>
</feature>
<feature type="repeat" description="Filamin" evidence="3">
    <location>
        <begin position="964"/>
        <end position="1058"/>
    </location>
</feature>
<protein>
    <submittedName>
        <fullName evidence="6">Calponin-homology (CH) domain-containing protein</fullName>
    </submittedName>
</protein>
<sequence length="2289" mass="255720">MSINLEINEECVDELNKKISIINESKQYIENNNNNTDKNSYLADPSWKDIQYNTFTRWVNHKLHETDIQLTNLEEGIADGITLVKLCQILSGKRINKINKKVNFTAQRQENISVTLNFLENVEKIRLVNIDSQHILDKNTKLVLGLVWSLILNYSIGRTLLTNDKNISSNNEKRNSKILSNISNDISPNQRLISWIRTKLPHDLPICNFTSDWNDGVALGALVEACCPGSSLGWKEYNPKEALKNTEKAMCYAEKYLGISPLIKPEELINPNVDEKSVMTFLSQFPHAKYKSVDGEYALEDEKVCRIGQEYNFTLTVLNNNIECDINIIDEKNNNIPIIISKYNKTKYKVSFTPQSEGSQLINTRLFNNLTNDEKILDPLTLYAIDKPKLKQLFCGIPIHQMTSFIVMNLLSSDYLEVYIVDPKGILVKNTINDIPQSNDKEVQFMADFTGVYSINVLVNKCQISQSPFPVTCHIPQECLLYGNGINSSDHLICNDIFIVTETSSIDDLKVDVTVVDPRKEKINLNNGCVEDYSSKDMIRRTFKFIPKIVGEYYIHVTSEGEHIAESPYKTCVYDISNENIIVTGPGIREALINQKTHFYVKGLFKNLPPLDFKFKGFSDPKDEMIPISENEMICFFTPSEEGFGSIEITTEDGDHVTGSPFNVRIYKEDEYNNFMENEMILDVNGRIFKSQTENCLSLKLKAKNLHIPPIVTLRDTNNIKQKVNLIKHQTGKEIDYKIEVDNIEPGTYVLEVVNEKGIHAQNSPIVINFDKSIDVTKLKIYGPAIDDDIVIHSPAYFYVDAQDVGNGEIGIALLNNKDNEVNIVINEKSNGIFRVDFTPEKDGDYTLKVRFCHIVLPEKIIKVKPIPVPVGITVNGLKSDEVIPIGYHLYFSVDTNNQKQYGLGLQTVLMVNDSKPNYFIKMEQDSINYNIFKALYIPNEVGTHTLHILFDENVIGKYEYHVTYEISPEKVIASGKGLSEATVNEENFIQIDTRFGGRGLLSFYIENHPEVKAKIIGDKGGICDVVFVPKSIGIHLLHIQFGPNNIPIRGSPFSINVENPYNPKLIKVCGKGFKKARVGIKNKFTIDTSETKKKPLNIKFFPQDYVNFKVVNNNDKEHLHNVEYELDSKLVGEEMEMRIYYDNNEVSSKRFTIVPEKEPQNIKIFSKNANYPSNLIAFEHPKLYIDVTEAGKIDHVKFKILHIETNIEVVSEIDIVENDMCFLINWIPTFGGEYKLFLNYEDNDILIDCKSIIVKEKFNLEKCYEIITNYPDVVLINQPFKISFKIDKQLPLVFDYFQVYISNQGSTFNIQQDAIDPYIFHVFIKAKRTGMFKVLGYYGGGKIPGSGIKSLLALHDNEIYNHQYKLKRNCSPVKNKNHSCNAIDRSSVTKFPSTSEDINADRSDKSNNTQVALSNKIKEGHSPNNFEVIEKHFVVKLKNNQHKDTLALVTMPNGEVESAKIIDNGDGTVTVNYRANTQGLHQLALSHNGVNVEGSPLSFYVDNSNHDNITVFGPGLSRAVVGEPAEFTIFAKRNHAKDFNVTCEGPAKVSIKCHDNKDGSVSVTWVPPIPGDYTLKCLVAGKAIAGSPFKAHASGTANQRTHLSISSTSEVSLAIPHVDTRGYSAVIRTPHGIEEPCIIRHIDSSHLGISFTPREVGEHLITVSLLGTILPKNPYRINVDKSQVGNAKNVKISGNGISNAKTLTENIFTIDTRNAGFGGISLSLLGPTKAPIVCKENKDGIVKFAYNPSEPGVYILSAKFADEHITGSPFSVNVTGVSGGQIRTTLTEKIDAVPMCMENSKCTMYITLVNANPMDITAKLLHPDGKSDDVVVRQAQDSLYQINFDTKKEGMYALSIFYKDNHIRGSPYQYTVGPFKDKGVHKVRAGGNGLVRGETNTKNVVNIYTREAGEGKLDFTIDGPTKADLKFVEHKNGCNEVQYKVSKPGEYTIGVKWNDVHIPDSPFKVYVAPSTGESRLLELGIFPGGSVAINKPCTFNLYTHGAKGSIEAKVLTPSGTAGYEEPIDCIPIDENESYVLRFIPKEPGNHYVHITLDGAPMRDSPFRVRVGDVGEFDPTAIFLTGDGLKGGTTGHPCEFIINTINAGAGRLLVDVNGPSKVSLDAFEIDKGYDVKFTAFTPGDYYATIKYNGVHIPSSPMKIHISGNAISKHQEPDQATVVIDAVAKTPKGNVATAPEYSGDASKVKAFGPGLQKFFAGRISNFTVDTALTGPNLLFVGVCTAKGPCEEVSVKNHGRGQYIVNYKIMDRQRAFIYIKYGDQQIPGSPFSVDF</sequence>
<dbReference type="Pfam" id="PF00630">
    <property type="entry name" value="Filamin"/>
    <property type="match status" value="10"/>
</dbReference>
<dbReference type="Pfam" id="PF00307">
    <property type="entry name" value="CH"/>
    <property type="match status" value="2"/>
</dbReference>
<proteinExistence type="inferred from homology"/>
<dbReference type="InterPro" id="IPR044801">
    <property type="entry name" value="Filamin"/>
</dbReference>
<evidence type="ECO:0000313" key="6">
    <source>
        <dbReference type="WBParaSite" id="SPAL_0000846800.1"/>
    </source>
</evidence>
<dbReference type="Gene3D" id="1.10.418.10">
    <property type="entry name" value="Calponin-like domain"/>
    <property type="match status" value="2"/>
</dbReference>
<keyword evidence="5" id="KW-1185">Reference proteome</keyword>
<comment type="similarity">
    <text evidence="1">Belongs to the filamin family.</text>
</comment>
<evidence type="ECO:0000259" key="4">
    <source>
        <dbReference type="PROSITE" id="PS50021"/>
    </source>
</evidence>
<feature type="repeat" description="Filamin" evidence="3">
    <location>
        <begin position="476"/>
        <end position="573"/>
    </location>
</feature>
<dbReference type="InterPro" id="IPR001715">
    <property type="entry name" value="CH_dom"/>
</dbReference>
<dbReference type="InterPro" id="IPR036872">
    <property type="entry name" value="CH_dom_sf"/>
</dbReference>
<feature type="repeat" description="Filamin" evidence="3">
    <location>
        <begin position="1502"/>
        <end position="1594"/>
    </location>
</feature>
<feature type="domain" description="Calponin-homology (CH)" evidence="4">
    <location>
        <begin position="49"/>
        <end position="155"/>
    </location>
</feature>
<dbReference type="GO" id="GO:0051015">
    <property type="term" value="F:actin filament binding"/>
    <property type="evidence" value="ECO:0007669"/>
    <property type="project" value="InterPro"/>
</dbReference>
<feature type="domain" description="Calponin-homology (CH)" evidence="4">
    <location>
        <begin position="186"/>
        <end position="290"/>
    </location>
</feature>
<evidence type="ECO:0000313" key="5">
    <source>
        <dbReference type="Proteomes" id="UP000046392"/>
    </source>
</evidence>
<feature type="repeat" description="Filamin" evidence="3">
    <location>
        <begin position="865"/>
        <end position="965"/>
    </location>
</feature>
<dbReference type="WBParaSite" id="SPAL_0000846800.1">
    <property type="protein sequence ID" value="SPAL_0000846800.1"/>
    <property type="gene ID" value="SPAL_0000846800"/>
</dbReference>
<evidence type="ECO:0000256" key="2">
    <source>
        <dbReference type="ARBA" id="ARBA00022737"/>
    </source>
</evidence>
<feature type="repeat" description="Filamin" evidence="3">
    <location>
        <begin position="2195"/>
        <end position="2289"/>
    </location>
</feature>
<dbReference type="InterPro" id="IPR017868">
    <property type="entry name" value="Filamin/ABP280_repeat-like"/>
</dbReference>
<dbReference type="Proteomes" id="UP000046392">
    <property type="component" value="Unplaced"/>
</dbReference>
<feature type="repeat" description="Filamin" evidence="3">
    <location>
        <begin position="1433"/>
        <end position="1502"/>
    </location>
</feature>
<evidence type="ECO:0000256" key="1">
    <source>
        <dbReference type="ARBA" id="ARBA00009238"/>
    </source>
</evidence>
<dbReference type="STRING" id="174720.A0A0N5BRG9"/>
<organism evidence="5 6">
    <name type="scientific">Strongyloides papillosus</name>
    <name type="common">Intestinal threadworm</name>
    <dbReference type="NCBI Taxonomy" id="174720"/>
    <lineage>
        <taxon>Eukaryota</taxon>
        <taxon>Metazoa</taxon>
        <taxon>Ecdysozoa</taxon>
        <taxon>Nematoda</taxon>
        <taxon>Chromadorea</taxon>
        <taxon>Rhabditida</taxon>
        <taxon>Tylenchina</taxon>
        <taxon>Panagrolaimomorpha</taxon>
        <taxon>Strongyloidoidea</taxon>
        <taxon>Strongyloididae</taxon>
        <taxon>Strongyloides</taxon>
    </lineage>
</organism>
<feature type="repeat" description="Filamin" evidence="3">
    <location>
        <begin position="1591"/>
        <end position="1680"/>
    </location>
</feature>
<dbReference type="PROSITE" id="PS50021">
    <property type="entry name" value="CH"/>
    <property type="match status" value="2"/>
</dbReference>
<keyword evidence="2" id="KW-0677">Repeat</keyword>
<feature type="repeat" description="Filamin" evidence="3">
    <location>
        <begin position="2070"/>
        <end position="2161"/>
    </location>
</feature>
<feature type="repeat" description="Filamin" evidence="3">
    <location>
        <begin position="388"/>
        <end position="473"/>
    </location>
</feature>
<feature type="repeat" description="Filamin" evidence="3">
    <location>
        <begin position="1683"/>
        <end position="1775"/>
    </location>
</feature>
<dbReference type="SMART" id="SM00033">
    <property type="entry name" value="CH"/>
    <property type="match status" value="2"/>
</dbReference>
<dbReference type="GO" id="GO:0030036">
    <property type="term" value="P:actin cytoskeleton organization"/>
    <property type="evidence" value="ECO:0007669"/>
    <property type="project" value="InterPro"/>
</dbReference>
<reference evidence="6" key="1">
    <citation type="submission" date="2017-02" db="UniProtKB">
        <authorList>
            <consortium name="WormBaseParasite"/>
        </authorList>
    </citation>
    <scope>IDENTIFICATION</scope>
</reference>
<dbReference type="InterPro" id="IPR013783">
    <property type="entry name" value="Ig-like_fold"/>
</dbReference>
<dbReference type="PROSITE" id="PS50194">
    <property type="entry name" value="FILAMIN_REPEAT"/>
    <property type="match status" value="15"/>
</dbReference>
<dbReference type="Gene3D" id="2.60.40.10">
    <property type="entry name" value="Immunoglobulins"/>
    <property type="match status" value="17"/>
</dbReference>
<dbReference type="SUPFAM" id="SSF47576">
    <property type="entry name" value="Calponin-homology domain, CH-domain"/>
    <property type="match status" value="1"/>
</dbReference>
<accession>A0A0N5BRG9</accession>
<dbReference type="InterPro" id="IPR014756">
    <property type="entry name" value="Ig_E-set"/>
</dbReference>
<dbReference type="PANTHER" id="PTHR38537">
    <property type="entry name" value="JITTERBUG, ISOFORM N"/>
    <property type="match status" value="1"/>
</dbReference>
<feature type="repeat" description="Filamin" evidence="3">
    <location>
        <begin position="1777"/>
        <end position="1873"/>
    </location>
</feature>
<dbReference type="PANTHER" id="PTHR38537:SF8">
    <property type="entry name" value="FILAMIN-A"/>
    <property type="match status" value="1"/>
</dbReference>
<dbReference type="FunFam" id="2.60.40.10:FF:000096">
    <property type="entry name" value="filamin-C isoform X2"/>
    <property type="match status" value="1"/>
</dbReference>
<dbReference type="InterPro" id="IPR001298">
    <property type="entry name" value="Filamin/ABP280_rpt"/>
</dbReference>
<dbReference type="SUPFAM" id="SSF81296">
    <property type="entry name" value="E set domains"/>
    <property type="match status" value="16"/>
</dbReference>
<feature type="repeat" description="Filamin" evidence="3">
    <location>
        <begin position="1969"/>
        <end position="2067"/>
    </location>
</feature>
<evidence type="ECO:0000256" key="3">
    <source>
        <dbReference type="PROSITE-ProRule" id="PRU00087"/>
    </source>
</evidence>